<protein>
    <recommendedName>
        <fullName evidence="2">DM2 domain-containing protein</fullName>
    </recommendedName>
</protein>
<dbReference type="Pfam" id="PF02201">
    <property type="entry name" value="SWIB"/>
    <property type="match status" value="1"/>
</dbReference>
<sequence>MNPIPPNVSTLLSQLTPPQHQQLMQQLAAAQASVMKPGGLPNQQNLLVQQMAAMLQLQQQQQVAKAAAAVLANSSQALASPRAPLPVLPISNSVESAAAAAAKRNKKRKATDQAVHDKPSISIPESTAFTSLEVLERKVDYLLLQKRSEIKEAVLLPEHTKQKLRLYISHSHAHQRPQTDRTHSGHHNSNATPQSSEPPSWTLLITGRVLNSEPSTDASSSTQPAIAQKVGEAAPGTSSSAAPQPPTSATPSYLPSASLPGSSQSGVIASNQMLGETAGPGSSTHQDNVHPACFYFRRVEVKLDPELYPGEEGTFIWDKASHVGSFKDQLELKRIGSKSFDATVTIHLDWQPERFILDPRLAQVLNTQCDTEARVIKAFWVHVKEHRLQDPLKPNQIKLPLDLAQVRIQDPLKPNQIKLPLDLAQVLGTSNFKASDISEQLAPFLKPIEPIVIKHEIKLDGPSVFTPYCYDIDVELPTYMPGDKISESIDKISVDKEVEAIDQQLTQVIQRINEHQRRRDMYLAFAHSPSDFVGAMAASQARDMRTGKSANGNDFEVERRSDLFKQQWVQEAVLKYLQKRLGRSSY</sequence>
<organism evidence="3 4">
    <name type="scientific">Chlamydomonas eustigma</name>
    <dbReference type="NCBI Taxonomy" id="1157962"/>
    <lineage>
        <taxon>Eukaryota</taxon>
        <taxon>Viridiplantae</taxon>
        <taxon>Chlorophyta</taxon>
        <taxon>core chlorophytes</taxon>
        <taxon>Chlorophyceae</taxon>
        <taxon>CS clade</taxon>
        <taxon>Chlamydomonadales</taxon>
        <taxon>Chlamydomonadaceae</taxon>
        <taxon>Chlamydomonas</taxon>
    </lineage>
</organism>
<feature type="domain" description="DM2" evidence="2">
    <location>
        <begin position="353"/>
        <end position="399"/>
    </location>
</feature>
<feature type="region of interest" description="Disordered" evidence="1">
    <location>
        <begin position="212"/>
        <end position="266"/>
    </location>
</feature>
<name>A0A250WRC9_9CHLO</name>
<dbReference type="OrthoDB" id="10263741at2759"/>
<gene>
    <name evidence="3" type="ORF">CEUSTIGMA_g703.t1</name>
</gene>
<feature type="region of interest" description="Disordered" evidence="1">
    <location>
        <begin position="171"/>
        <end position="200"/>
    </location>
</feature>
<dbReference type="InterPro" id="IPR036885">
    <property type="entry name" value="SWIB_MDM2_dom_sf"/>
</dbReference>
<proteinExistence type="predicted"/>
<dbReference type="STRING" id="1157962.A0A250WRC9"/>
<accession>A0A250WRC9</accession>
<dbReference type="AlphaFoldDB" id="A0A250WRC9"/>
<feature type="compositionally biased region" description="Polar residues" evidence="1">
    <location>
        <begin position="212"/>
        <end position="225"/>
    </location>
</feature>
<evidence type="ECO:0000259" key="2">
    <source>
        <dbReference type="Pfam" id="PF02201"/>
    </source>
</evidence>
<feature type="compositionally biased region" description="Low complexity" evidence="1">
    <location>
        <begin position="233"/>
        <end position="242"/>
    </location>
</feature>
<evidence type="ECO:0000313" key="3">
    <source>
        <dbReference type="EMBL" id="GAX73249.1"/>
    </source>
</evidence>
<dbReference type="Proteomes" id="UP000232323">
    <property type="component" value="Unassembled WGS sequence"/>
</dbReference>
<keyword evidence="4" id="KW-1185">Reference proteome</keyword>
<reference evidence="3 4" key="1">
    <citation type="submission" date="2017-08" db="EMBL/GenBank/DDBJ databases">
        <title>Acidophilic green algal genome provides insights into adaptation to an acidic environment.</title>
        <authorList>
            <person name="Hirooka S."/>
            <person name="Hirose Y."/>
            <person name="Kanesaki Y."/>
            <person name="Higuchi S."/>
            <person name="Fujiwara T."/>
            <person name="Onuma R."/>
            <person name="Era A."/>
            <person name="Ohbayashi R."/>
            <person name="Uzuka A."/>
            <person name="Nozaki H."/>
            <person name="Yoshikawa H."/>
            <person name="Miyagishima S.Y."/>
        </authorList>
    </citation>
    <scope>NUCLEOTIDE SEQUENCE [LARGE SCALE GENOMIC DNA]</scope>
    <source>
        <strain evidence="3 4">NIES-2499</strain>
    </source>
</reference>
<dbReference type="EMBL" id="BEGY01000002">
    <property type="protein sequence ID" value="GAX73249.1"/>
    <property type="molecule type" value="Genomic_DNA"/>
</dbReference>
<evidence type="ECO:0000256" key="1">
    <source>
        <dbReference type="SAM" id="MobiDB-lite"/>
    </source>
</evidence>
<dbReference type="InterPro" id="IPR003121">
    <property type="entry name" value="SWIB_MDM2_domain"/>
</dbReference>
<feature type="compositionally biased region" description="Polar residues" evidence="1">
    <location>
        <begin position="253"/>
        <end position="266"/>
    </location>
</feature>
<dbReference type="Gene3D" id="1.10.245.10">
    <property type="entry name" value="SWIB/MDM2 domain"/>
    <property type="match status" value="1"/>
</dbReference>
<feature type="compositionally biased region" description="Polar residues" evidence="1">
    <location>
        <begin position="187"/>
        <end position="199"/>
    </location>
</feature>
<evidence type="ECO:0000313" key="4">
    <source>
        <dbReference type="Proteomes" id="UP000232323"/>
    </source>
</evidence>
<dbReference type="CDD" id="cd10568">
    <property type="entry name" value="SWIB_like"/>
    <property type="match status" value="1"/>
</dbReference>
<comment type="caution">
    <text evidence="3">The sequence shown here is derived from an EMBL/GenBank/DDBJ whole genome shotgun (WGS) entry which is preliminary data.</text>
</comment>
<dbReference type="PANTHER" id="PTHR13844">
    <property type="entry name" value="SWI/SNF-RELATED MATRIX-ASSOCIATED ACTIN-DEPENDENT REGULATOR OF CHROMATIN SUBFAMILY D"/>
    <property type="match status" value="1"/>
</dbReference>
<dbReference type="SUPFAM" id="SSF47592">
    <property type="entry name" value="SWIB/MDM2 domain"/>
    <property type="match status" value="1"/>
</dbReference>